<dbReference type="AlphaFoldDB" id="A0A4P6MRZ8"/>
<keyword evidence="2" id="KW-1185">Reference proteome</keyword>
<accession>A0A4P6MRZ8</accession>
<dbReference type="EMBL" id="CP034841">
    <property type="protein sequence ID" value="QBF34611.1"/>
    <property type="molecule type" value="Genomic_DNA"/>
</dbReference>
<evidence type="ECO:0000313" key="2">
    <source>
        <dbReference type="Proteomes" id="UP000289326"/>
    </source>
</evidence>
<proteinExistence type="predicted"/>
<gene>
    <name evidence="1" type="ORF">EG856_01580</name>
</gene>
<name>A0A4P6MRZ8_9BACT</name>
<dbReference type="Proteomes" id="UP000289326">
    <property type="component" value="Chromosome"/>
</dbReference>
<organism evidence="1 2">
    <name type="scientific">Mycoplasmopsis phocirhinis</name>
    <dbReference type="NCBI Taxonomy" id="142650"/>
    <lineage>
        <taxon>Bacteria</taxon>
        <taxon>Bacillati</taxon>
        <taxon>Mycoplasmatota</taxon>
        <taxon>Mycoplasmoidales</taxon>
        <taxon>Metamycoplasmataceae</taxon>
        <taxon>Mycoplasmopsis</taxon>
    </lineage>
</organism>
<protein>
    <submittedName>
        <fullName evidence="1">Uncharacterized protein</fullName>
    </submittedName>
</protein>
<dbReference type="KEGG" id="mphi:EG856_01580"/>
<sequence length="76" mass="9064">MSKKFKLELLKLCNKSLITNEKDLNEGYIYEYESKEGWEYNNKLFEIFGGQNLNDRPFTIEEIKQQPRLPSFQVAN</sequence>
<dbReference type="RefSeq" id="WP_130429388.1">
    <property type="nucleotide sequence ID" value="NZ_CP034841.1"/>
</dbReference>
<evidence type="ECO:0000313" key="1">
    <source>
        <dbReference type="EMBL" id="QBF34611.1"/>
    </source>
</evidence>
<reference evidence="1 2" key="1">
    <citation type="submission" date="2019-01" db="EMBL/GenBank/DDBJ databases">
        <title>Complete sequence and annotation of the Mycoplasma phocirhinis strain 852T genome.</title>
        <authorList>
            <person name="Frasca S.Jr."/>
            <person name="Kutish G.F."/>
            <person name="Castellanos Gell J."/>
            <person name="Michaels D.L."/>
            <person name="Brown D.R."/>
        </authorList>
    </citation>
    <scope>NUCLEOTIDE SEQUENCE [LARGE SCALE GENOMIC DNA]</scope>
    <source>
        <strain evidence="1 2">852</strain>
    </source>
</reference>